<keyword evidence="2" id="KW-0812">Transmembrane</keyword>
<keyword evidence="5" id="KW-1185">Reference proteome</keyword>
<proteinExistence type="predicted"/>
<evidence type="ECO:0000259" key="3">
    <source>
        <dbReference type="Pfam" id="PF10601"/>
    </source>
</evidence>
<dbReference type="InterPro" id="IPR006629">
    <property type="entry name" value="LITAF"/>
</dbReference>
<feature type="region of interest" description="Disordered" evidence="1">
    <location>
        <begin position="32"/>
        <end position="80"/>
    </location>
</feature>
<dbReference type="Proteomes" id="UP000676506">
    <property type="component" value="Chromosome 1"/>
</dbReference>
<evidence type="ECO:0000313" key="4">
    <source>
        <dbReference type="EMBL" id="QUW03037.1"/>
    </source>
</evidence>
<feature type="domain" description="LITAF" evidence="3">
    <location>
        <begin position="102"/>
        <end position="159"/>
    </location>
</feature>
<reference evidence="4 5" key="1">
    <citation type="submission" date="2021-03" db="EMBL/GenBank/DDBJ databases">
        <title>Genomic and phenotypic characterization of Chloracidobacterium isolates provides evidence for multiple species.</title>
        <authorList>
            <person name="Saini M.K."/>
            <person name="Costas A.M.G."/>
            <person name="Tank M."/>
            <person name="Bryant D.A."/>
        </authorList>
    </citation>
    <scope>NUCLEOTIDE SEQUENCE [LARGE SCALE GENOMIC DNA]</scope>
    <source>
        <strain evidence="4 5">BV2-C</strain>
    </source>
</reference>
<name>A0ABX8B7W4_9BACT</name>
<organism evidence="4 5">
    <name type="scientific">Chloracidobacterium validum</name>
    <dbReference type="NCBI Taxonomy" id="2821543"/>
    <lineage>
        <taxon>Bacteria</taxon>
        <taxon>Pseudomonadati</taxon>
        <taxon>Acidobacteriota</taxon>
        <taxon>Terriglobia</taxon>
        <taxon>Terriglobales</taxon>
        <taxon>Acidobacteriaceae</taxon>
        <taxon>Chloracidobacterium</taxon>
    </lineage>
</organism>
<evidence type="ECO:0000256" key="2">
    <source>
        <dbReference type="SAM" id="Phobius"/>
    </source>
</evidence>
<gene>
    <name evidence="4" type="ORF">J8C06_00915</name>
</gene>
<feature type="transmembrane region" description="Helical" evidence="2">
    <location>
        <begin position="125"/>
        <end position="145"/>
    </location>
</feature>
<feature type="compositionally biased region" description="Pro residues" evidence="1">
    <location>
        <begin position="40"/>
        <end position="73"/>
    </location>
</feature>
<evidence type="ECO:0000256" key="1">
    <source>
        <dbReference type="SAM" id="MobiDB-lite"/>
    </source>
</evidence>
<dbReference type="EMBL" id="CP072648">
    <property type="protein sequence ID" value="QUW03037.1"/>
    <property type="molecule type" value="Genomic_DNA"/>
</dbReference>
<dbReference type="Pfam" id="PF10601">
    <property type="entry name" value="zf-LITAF-like"/>
    <property type="match status" value="1"/>
</dbReference>
<dbReference type="RefSeq" id="WP_211428928.1">
    <property type="nucleotide sequence ID" value="NZ_CP072648.1"/>
</dbReference>
<keyword evidence="2" id="KW-1133">Transmembrane helix</keyword>
<sequence>MIVCVNCGQMNETAASRCLRCGASIFELPSYLNPSDARPVSPPPTDPPTRIQVPPPSQVAPAAPPPAHTPQPTDPLSQPFQATPPVVLQPMLIVPTVGVGGSVICPHCQTNSPPHMRSRVAPGGWITMAILLLLCWPLFWIGLLVREDYLRCSNCGKRLT</sequence>
<protein>
    <submittedName>
        <fullName evidence="4">LITAF-like zinc ribbon domain-containing protein</fullName>
    </submittedName>
</protein>
<evidence type="ECO:0000313" key="5">
    <source>
        <dbReference type="Proteomes" id="UP000676506"/>
    </source>
</evidence>
<accession>A0ABX8B7W4</accession>
<keyword evidence="2" id="KW-0472">Membrane</keyword>